<proteinExistence type="predicted"/>
<dbReference type="EMBL" id="BKCJ010000197">
    <property type="protein sequence ID" value="GEU30881.1"/>
    <property type="molecule type" value="Genomic_DNA"/>
</dbReference>
<reference evidence="1" key="1">
    <citation type="journal article" date="2019" name="Sci. Rep.">
        <title>Draft genome of Tanacetum cinerariifolium, the natural source of mosquito coil.</title>
        <authorList>
            <person name="Yamashiro T."/>
            <person name="Shiraishi A."/>
            <person name="Satake H."/>
            <person name="Nakayama K."/>
        </authorList>
    </citation>
    <scope>NUCLEOTIDE SEQUENCE</scope>
</reference>
<accession>A0A6L2J253</accession>
<dbReference type="AlphaFoldDB" id="A0A6L2J253"/>
<protein>
    <submittedName>
        <fullName evidence="1">Uncharacterized protein</fullName>
    </submittedName>
</protein>
<organism evidence="1">
    <name type="scientific">Tanacetum cinerariifolium</name>
    <name type="common">Dalmatian daisy</name>
    <name type="synonym">Chrysanthemum cinerariifolium</name>
    <dbReference type="NCBI Taxonomy" id="118510"/>
    <lineage>
        <taxon>Eukaryota</taxon>
        <taxon>Viridiplantae</taxon>
        <taxon>Streptophyta</taxon>
        <taxon>Embryophyta</taxon>
        <taxon>Tracheophyta</taxon>
        <taxon>Spermatophyta</taxon>
        <taxon>Magnoliopsida</taxon>
        <taxon>eudicotyledons</taxon>
        <taxon>Gunneridae</taxon>
        <taxon>Pentapetalae</taxon>
        <taxon>asterids</taxon>
        <taxon>campanulids</taxon>
        <taxon>Asterales</taxon>
        <taxon>Asteraceae</taxon>
        <taxon>Asteroideae</taxon>
        <taxon>Anthemideae</taxon>
        <taxon>Anthemidinae</taxon>
        <taxon>Tanacetum</taxon>
    </lineage>
</organism>
<comment type="caution">
    <text evidence="1">The sequence shown here is derived from an EMBL/GenBank/DDBJ whole genome shotgun (WGS) entry which is preliminary data.</text>
</comment>
<sequence length="68" mass="7832">MEWREIVDFGLQPWRVLGTTTVYGNLSLVAMLDLADVCTFLDLTLMPLHILEMKEKGGGVRVGRWWRP</sequence>
<gene>
    <name evidence="1" type="ORF">Tci_002859</name>
</gene>
<name>A0A6L2J253_TANCI</name>
<evidence type="ECO:0000313" key="1">
    <source>
        <dbReference type="EMBL" id="GEU30881.1"/>
    </source>
</evidence>